<organism evidence="4 5">
    <name type="scientific">Nocardioides anomalus</name>
    <dbReference type="NCBI Taxonomy" id="2712223"/>
    <lineage>
        <taxon>Bacteria</taxon>
        <taxon>Bacillati</taxon>
        <taxon>Actinomycetota</taxon>
        <taxon>Actinomycetes</taxon>
        <taxon>Propionibacteriales</taxon>
        <taxon>Nocardioidaceae</taxon>
        <taxon>Nocardioides</taxon>
    </lineage>
</organism>
<evidence type="ECO:0000313" key="4">
    <source>
        <dbReference type="EMBL" id="QIG41916.1"/>
    </source>
</evidence>
<protein>
    <submittedName>
        <fullName evidence="4">NAD(P)H-dependent oxidoreductase</fullName>
    </submittedName>
</protein>
<dbReference type="InterPro" id="IPR003680">
    <property type="entry name" value="Flavodoxin_fold"/>
</dbReference>
<dbReference type="GO" id="GO:0005829">
    <property type="term" value="C:cytosol"/>
    <property type="evidence" value="ECO:0007669"/>
    <property type="project" value="TreeGrafter"/>
</dbReference>
<dbReference type="GO" id="GO:0003955">
    <property type="term" value="F:NAD(P)H dehydrogenase (quinone) activity"/>
    <property type="evidence" value="ECO:0007669"/>
    <property type="project" value="TreeGrafter"/>
</dbReference>
<dbReference type="SUPFAM" id="SSF52218">
    <property type="entry name" value="Flavoproteins"/>
    <property type="match status" value="1"/>
</dbReference>
<dbReference type="Proteomes" id="UP000502996">
    <property type="component" value="Chromosome"/>
</dbReference>
<feature type="domain" description="Flavodoxin-like fold" evidence="3">
    <location>
        <begin position="3"/>
        <end position="188"/>
    </location>
</feature>
<dbReference type="Gene3D" id="3.40.50.360">
    <property type="match status" value="1"/>
</dbReference>
<dbReference type="KEGG" id="nano:G5V58_03185"/>
<gene>
    <name evidence="4" type="ORF">G5V58_03185</name>
</gene>
<dbReference type="PANTHER" id="PTHR10204">
    <property type="entry name" value="NAD P H OXIDOREDUCTASE-RELATED"/>
    <property type="match status" value="1"/>
</dbReference>
<dbReference type="EMBL" id="CP049257">
    <property type="protein sequence ID" value="QIG41916.1"/>
    <property type="molecule type" value="Genomic_DNA"/>
</dbReference>
<evidence type="ECO:0000256" key="2">
    <source>
        <dbReference type="ARBA" id="ARBA00023002"/>
    </source>
</evidence>
<proteinExistence type="inferred from homology"/>
<reference evidence="4 5" key="1">
    <citation type="submission" date="2020-02" db="EMBL/GenBank/DDBJ databases">
        <title>Full genome sequence of Nocardioides sp. R-3366.</title>
        <authorList>
            <person name="Im W.-T."/>
        </authorList>
    </citation>
    <scope>NUCLEOTIDE SEQUENCE [LARGE SCALE GENOMIC DNA]</scope>
    <source>
        <strain evidence="4 5">R-3366</strain>
    </source>
</reference>
<evidence type="ECO:0000259" key="3">
    <source>
        <dbReference type="Pfam" id="PF02525"/>
    </source>
</evidence>
<keyword evidence="5" id="KW-1185">Reference proteome</keyword>
<accession>A0A6G6W9M0</accession>
<dbReference type="InterPro" id="IPR029039">
    <property type="entry name" value="Flavoprotein-like_sf"/>
</dbReference>
<dbReference type="InterPro" id="IPR051545">
    <property type="entry name" value="NAD(P)H_dehydrogenase_qn"/>
</dbReference>
<keyword evidence="2" id="KW-0560">Oxidoreductase</keyword>
<sequence>MRRVLLVVAHPRRDSFTWSVADLLVARARDSGSEVLVHDLYADGFDPLLTAEESRHVQLGVAGPAGDALTARYREDLTSADVLVALHPNWWGKPPAAMSGWLDRVLAPGVAYKLQGGAAGEPEALLRLDALVVTFGDTPADRETAEFGDPLHLIWTRCVLPYVGAGHVERRHVTPVGSLTAGERAEAAETCWAALADLLGVRPEQ</sequence>
<dbReference type="AlphaFoldDB" id="A0A6G6W9M0"/>
<dbReference type="PANTHER" id="PTHR10204:SF34">
    <property type="entry name" value="NAD(P)H DEHYDROGENASE [QUINONE] 1 ISOFORM 1"/>
    <property type="match status" value="1"/>
</dbReference>
<dbReference type="RefSeq" id="WP_165228701.1">
    <property type="nucleotide sequence ID" value="NZ_CP049257.1"/>
</dbReference>
<comment type="similarity">
    <text evidence="1">Belongs to the NAD(P)H dehydrogenase (quinone) family.</text>
</comment>
<evidence type="ECO:0000256" key="1">
    <source>
        <dbReference type="ARBA" id="ARBA00006252"/>
    </source>
</evidence>
<name>A0A6G6W9M0_9ACTN</name>
<evidence type="ECO:0000313" key="5">
    <source>
        <dbReference type="Proteomes" id="UP000502996"/>
    </source>
</evidence>
<dbReference type="Pfam" id="PF02525">
    <property type="entry name" value="Flavodoxin_2"/>
    <property type="match status" value="1"/>
</dbReference>